<sequence length="209" mass="22459">MKVLVVYYSLYGHVRTLAQAVVEGVAAVPGAEPVLRRVQEFPDIEREVIPRSKHAQAVWDLHKEIPICTLDDLKAADGILFGTPTRFGNMAAQMKRLFDSAVSLWLEGALEGKPAGIFVSTATTHGGQETTPFTMMAPLLHLGLIIVGVPYSIPGMLHTEGRGGTPYASSTVAGSRNELSPFTEDLEIARALGKRVAEVAIKLRGGQLA</sequence>
<evidence type="ECO:0000259" key="2">
    <source>
        <dbReference type="PROSITE" id="PS50902"/>
    </source>
</evidence>
<dbReference type="SUPFAM" id="SSF52218">
    <property type="entry name" value="Flavoproteins"/>
    <property type="match status" value="1"/>
</dbReference>
<name>A0A7C3ZA10_9BACT</name>
<dbReference type="Pfam" id="PF03358">
    <property type="entry name" value="FMN_red"/>
    <property type="match status" value="1"/>
</dbReference>
<dbReference type="FunFam" id="3.40.50.360:FF:000001">
    <property type="entry name" value="NAD(P)H dehydrogenase (Quinone) FQR1-like"/>
    <property type="match status" value="1"/>
</dbReference>
<dbReference type="EC" id="1.6.5.2" evidence="3"/>
<organism evidence="3">
    <name type="scientific">Desulfobacca acetoxidans</name>
    <dbReference type="NCBI Taxonomy" id="60893"/>
    <lineage>
        <taxon>Bacteria</taxon>
        <taxon>Pseudomonadati</taxon>
        <taxon>Thermodesulfobacteriota</taxon>
        <taxon>Desulfobaccia</taxon>
        <taxon>Desulfobaccales</taxon>
        <taxon>Desulfobaccaceae</taxon>
        <taxon>Desulfobacca</taxon>
    </lineage>
</organism>
<dbReference type="InterPro" id="IPR005025">
    <property type="entry name" value="FMN_Rdtase-like_dom"/>
</dbReference>
<dbReference type="AlphaFoldDB" id="A0A7C3ZA10"/>
<dbReference type="NCBIfam" id="TIGR01755">
    <property type="entry name" value="flav_wrbA"/>
    <property type="match status" value="1"/>
</dbReference>
<proteinExistence type="inferred from homology"/>
<dbReference type="PROSITE" id="PS50902">
    <property type="entry name" value="FLAVODOXIN_LIKE"/>
    <property type="match status" value="1"/>
</dbReference>
<dbReference type="GO" id="GO:0003955">
    <property type="term" value="F:NAD(P)H dehydrogenase (quinone) activity"/>
    <property type="evidence" value="ECO:0007669"/>
    <property type="project" value="UniProtKB-EC"/>
</dbReference>
<dbReference type="PANTHER" id="PTHR30546">
    <property type="entry name" value="FLAVODOXIN-RELATED PROTEIN WRBA-RELATED"/>
    <property type="match status" value="1"/>
</dbReference>
<dbReference type="GO" id="GO:0016020">
    <property type="term" value="C:membrane"/>
    <property type="evidence" value="ECO:0007669"/>
    <property type="project" value="TreeGrafter"/>
</dbReference>
<dbReference type="NCBIfam" id="NF002999">
    <property type="entry name" value="PRK03767.1"/>
    <property type="match status" value="1"/>
</dbReference>
<comment type="similarity">
    <text evidence="1">Belongs to the WrbA family.</text>
</comment>
<dbReference type="InterPro" id="IPR010089">
    <property type="entry name" value="Flavoprotein_WrbA-like"/>
</dbReference>
<evidence type="ECO:0000313" key="3">
    <source>
        <dbReference type="EMBL" id="HGF33132.1"/>
    </source>
</evidence>
<dbReference type="InterPro" id="IPR008254">
    <property type="entry name" value="Flavodoxin/NO_synth"/>
</dbReference>
<protein>
    <submittedName>
        <fullName evidence="3">NAD(P)H:quinone oxidoreductase</fullName>
        <ecNumber evidence="3">1.6.5.2</ecNumber>
    </submittedName>
</protein>
<reference evidence="3" key="1">
    <citation type="journal article" date="2020" name="mSystems">
        <title>Genome- and Community-Level Interaction Insights into Carbon Utilization and Element Cycling Functions of Hydrothermarchaeota in Hydrothermal Sediment.</title>
        <authorList>
            <person name="Zhou Z."/>
            <person name="Liu Y."/>
            <person name="Xu W."/>
            <person name="Pan J."/>
            <person name="Luo Z.H."/>
            <person name="Li M."/>
        </authorList>
    </citation>
    <scope>NUCLEOTIDE SEQUENCE [LARGE SCALE GENOMIC DNA]</scope>
    <source>
        <strain evidence="3">SpSt-897</strain>
    </source>
</reference>
<dbReference type="EMBL" id="DTMF01000052">
    <property type="protein sequence ID" value="HGF33132.1"/>
    <property type="molecule type" value="Genomic_DNA"/>
</dbReference>
<keyword evidence="3" id="KW-0560">Oxidoreductase</keyword>
<accession>A0A7C3ZA10</accession>
<feature type="domain" description="Flavodoxin-like" evidence="2">
    <location>
        <begin position="3"/>
        <end position="197"/>
    </location>
</feature>
<dbReference type="PANTHER" id="PTHR30546:SF23">
    <property type="entry name" value="FLAVOPROTEIN-LIKE PROTEIN YCP4-RELATED"/>
    <property type="match status" value="1"/>
</dbReference>
<comment type="caution">
    <text evidence="3">The sequence shown here is derived from an EMBL/GenBank/DDBJ whole genome shotgun (WGS) entry which is preliminary data.</text>
</comment>
<dbReference type="InterPro" id="IPR029039">
    <property type="entry name" value="Flavoprotein-like_sf"/>
</dbReference>
<gene>
    <name evidence="3" type="primary">wrbA</name>
    <name evidence="3" type="ORF">ENW96_01940</name>
</gene>
<dbReference type="Gene3D" id="3.40.50.360">
    <property type="match status" value="1"/>
</dbReference>
<evidence type="ECO:0000256" key="1">
    <source>
        <dbReference type="ARBA" id="ARBA00006961"/>
    </source>
</evidence>
<dbReference type="GO" id="GO:0010181">
    <property type="term" value="F:FMN binding"/>
    <property type="evidence" value="ECO:0007669"/>
    <property type="project" value="InterPro"/>
</dbReference>